<feature type="compositionally biased region" description="Low complexity" evidence="1">
    <location>
        <begin position="363"/>
        <end position="373"/>
    </location>
</feature>
<feature type="compositionally biased region" description="Basic and acidic residues" evidence="1">
    <location>
        <begin position="228"/>
        <end position="248"/>
    </location>
</feature>
<feature type="compositionally biased region" description="Polar residues" evidence="1">
    <location>
        <begin position="270"/>
        <end position="284"/>
    </location>
</feature>
<reference evidence="2" key="1">
    <citation type="submission" date="2023-08" db="EMBL/GenBank/DDBJ databases">
        <authorList>
            <person name="Chen Y."/>
            <person name="Shah S."/>
            <person name="Dougan E. K."/>
            <person name="Thang M."/>
            <person name="Chan C."/>
        </authorList>
    </citation>
    <scope>NUCLEOTIDE SEQUENCE</scope>
</reference>
<feature type="compositionally biased region" description="Basic and acidic residues" evidence="1">
    <location>
        <begin position="192"/>
        <end position="206"/>
    </location>
</feature>
<proteinExistence type="predicted"/>
<organism evidence="2 3">
    <name type="scientific">Effrenium voratum</name>
    <dbReference type="NCBI Taxonomy" id="2562239"/>
    <lineage>
        <taxon>Eukaryota</taxon>
        <taxon>Sar</taxon>
        <taxon>Alveolata</taxon>
        <taxon>Dinophyceae</taxon>
        <taxon>Suessiales</taxon>
        <taxon>Symbiodiniaceae</taxon>
        <taxon>Effrenium</taxon>
    </lineage>
</organism>
<evidence type="ECO:0000313" key="3">
    <source>
        <dbReference type="Proteomes" id="UP001178507"/>
    </source>
</evidence>
<dbReference type="AlphaFoldDB" id="A0AA36IFF1"/>
<accession>A0AA36IFF1</accession>
<evidence type="ECO:0000256" key="1">
    <source>
        <dbReference type="SAM" id="MobiDB-lite"/>
    </source>
</evidence>
<feature type="compositionally biased region" description="Polar residues" evidence="1">
    <location>
        <begin position="383"/>
        <end position="392"/>
    </location>
</feature>
<feature type="region of interest" description="Disordered" evidence="1">
    <location>
        <begin position="363"/>
        <end position="423"/>
    </location>
</feature>
<feature type="region of interest" description="Disordered" evidence="1">
    <location>
        <begin position="308"/>
        <end position="327"/>
    </location>
</feature>
<gene>
    <name evidence="2" type="ORF">EVOR1521_LOCUS12302</name>
</gene>
<sequence>MPTAKGQLFCGIRPQNQRSGANQYFWKSCLSSQSHNVICKNMLIGVGAPCKKADRVTMSVRDLLVVKLDVVYQVPLPQQPTNHRVNDSCDGIVVARADLPLWTGLTSPTICSVSQQPRHQKALDEALQLVVPPAALVEALQAEVQLLRSCPKVKAEEHGTSRARLLRSASLPCGDAEAAGRLASKLSPSRRQPSEKSVRIVDEPFEAHQSSPSSPRGAGAFTTEEAPSEVKAETAVEAPVYDRPHAEPFRQSSSSVKEVPKLSLPIPETRSFQSPDAKWGSSQGLGEKESPSRLGTWPAPVLVASASASACHTPSSCSPRYASSPPKVQRQVFLDATTGWPLSASAPPAASPVGYPFARSLGSLPSRSPMSSSPERDWYRLSGSPSQASLTPRSALHLGSPSALPRAPFGESPSALPRAPFGESHLLSPHYRAEARLLSPPRAPQLRLSFEQQSLAFPSPQVVPAEPITQVDETFRSPAPCLRADVPAMPRSLWPEGYR</sequence>
<comment type="caution">
    <text evidence="2">The sequence shown here is derived from an EMBL/GenBank/DDBJ whole genome shotgun (WGS) entry which is preliminary data.</text>
</comment>
<name>A0AA36IFF1_9DINO</name>
<dbReference type="Proteomes" id="UP001178507">
    <property type="component" value="Unassembled WGS sequence"/>
</dbReference>
<evidence type="ECO:0000313" key="2">
    <source>
        <dbReference type="EMBL" id="CAJ1385763.1"/>
    </source>
</evidence>
<feature type="region of interest" description="Disordered" evidence="1">
    <location>
        <begin position="180"/>
        <end position="296"/>
    </location>
</feature>
<protein>
    <submittedName>
        <fullName evidence="2">Uncharacterized protein</fullName>
    </submittedName>
</protein>
<dbReference type="EMBL" id="CAUJNA010001280">
    <property type="protein sequence ID" value="CAJ1385763.1"/>
    <property type="molecule type" value="Genomic_DNA"/>
</dbReference>
<keyword evidence="3" id="KW-1185">Reference proteome</keyword>